<dbReference type="PANTHER" id="PTHR43668">
    <property type="entry name" value="ALLANTOINASE"/>
    <property type="match status" value="1"/>
</dbReference>
<dbReference type="OrthoDB" id="9765462at2"/>
<feature type="binding site" evidence="7">
    <location>
        <begin position="323"/>
        <end position="324"/>
    </location>
    <ligand>
        <name>substrate</name>
    </ligand>
</feature>
<comment type="function">
    <text evidence="1 7">Catalyzes the reversible cyclization of carbamoyl aspartate to dihydroorotate.</text>
</comment>
<evidence type="ECO:0000256" key="5">
    <source>
        <dbReference type="ARBA" id="ARBA00022833"/>
    </source>
</evidence>
<evidence type="ECO:0000259" key="8">
    <source>
        <dbReference type="Pfam" id="PF07969"/>
    </source>
</evidence>
<comment type="pathway">
    <text evidence="7">Pyrimidine metabolism; UMP biosynthesis via de novo pathway; (S)-dihydroorotate from bicarbonate: step 3/3.</text>
</comment>
<keyword evidence="11" id="KW-1185">Reference proteome</keyword>
<evidence type="ECO:0000256" key="3">
    <source>
        <dbReference type="ARBA" id="ARBA00022723"/>
    </source>
</evidence>
<keyword evidence="3 7" id="KW-0479">Metal-binding</keyword>
<dbReference type="Pfam" id="PF12890">
    <property type="entry name" value="DHOase"/>
    <property type="match status" value="1"/>
</dbReference>
<dbReference type="CDD" id="cd01317">
    <property type="entry name" value="DHOase_IIa"/>
    <property type="match status" value="1"/>
</dbReference>
<dbReference type="HAMAP" id="MF_00220_B">
    <property type="entry name" value="PyrC_classI_B"/>
    <property type="match status" value="1"/>
</dbReference>
<feature type="binding site" evidence="7">
    <location>
        <position position="152"/>
    </location>
    <ligand>
        <name>Zn(2+)</name>
        <dbReference type="ChEBI" id="CHEBI:29105"/>
        <label>2</label>
    </ligand>
</feature>
<dbReference type="UniPathway" id="UPA00070">
    <property type="reaction ID" value="UER00117"/>
</dbReference>
<feature type="binding site" evidence="7">
    <location>
        <position position="62"/>
    </location>
    <ligand>
        <name>Zn(2+)</name>
        <dbReference type="ChEBI" id="CHEBI:29105"/>
        <label>1</label>
    </ligand>
</feature>
<evidence type="ECO:0000259" key="9">
    <source>
        <dbReference type="Pfam" id="PF12890"/>
    </source>
</evidence>
<comment type="similarity">
    <text evidence="2 7">Belongs to the metallo-dependent hydrolases superfamily. DHOase family. Class I DHOase subfamily.</text>
</comment>
<dbReference type="NCBIfam" id="TIGR00857">
    <property type="entry name" value="pyrC_multi"/>
    <property type="match status" value="1"/>
</dbReference>
<dbReference type="InterPro" id="IPR024403">
    <property type="entry name" value="DHOase_cat"/>
</dbReference>
<sequence length="428" mass="46750">MKLLIKGGRIIDPISNTDEILDLLIENKKIIAIEKNIDAKADRVIDATDHWVVPGLIDIHVHLREPGFEEKETIATGSQSAARGGFTTICCMPNTKPAIDNKERVTYIMNKAKKEASVNVLPIGAITKGQEGKELAAIEEMLEAGVCGISEDGKTVLNAALMKEALNLAAQLKIPVFSHCEDHFLADNGAMNKGKRSKELGIKGISSDAEDIITARDIFLARNLNVKLHLCHVSTKGAVEILRDAKKTGNQVTAEVCPHHFILTEEAVTKENTNTKMNPPLRTYQDIEKIKEALKDGTIEIIATDHAPHHEKDKKLPYEKAAFGIVGLETAVPLTITELVEKGVLTPLQMMEKMSTNPAKLLGLDKGELKLGKTADITIIDPKDSYNINVKAFVSKGKNSPFHGKSVRGKVKYTIVEGKIVLDNGELV</sequence>
<evidence type="ECO:0000256" key="4">
    <source>
        <dbReference type="ARBA" id="ARBA00022801"/>
    </source>
</evidence>
<evidence type="ECO:0000313" key="10">
    <source>
        <dbReference type="EMBL" id="SET08687.1"/>
    </source>
</evidence>
<feature type="binding site" evidence="7">
    <location>
        <position position="94"/>
    </location>
    <ligand>
        <name>substrate</name>
    </ligand>
</feature>
<keyword evidence="6 7" id="KW-0665">Pyrimidine biosynthesis</keyword>
<dbReference type="Gene3D" id="3.20.20.140">
    <property type="entry name" value="Metal-dependent hydrolases"/>
    <property type="match status" value="1"/>
</dbReference>
<evidence type="ECO:0000256" key="6">
    <source>
        <dbReference type="ARBA" id="ARBA00022975"/>
    </source>
</evidence>
<feature type="binding site" evidence="7">
    <location>
        <position position="179"/>
    </location>
    <ligand>
        <name>Zn(2+)</name>
        <dbReference type="ChEBI" id="CHEBI:29105"/>
        <label>2</label>
    </ligand>
</feature>
<dbReference type="PROSITE" id="PS00482">
    <property type="entry name" value="DIHYDROOROTASE_1"/>
    <property type="match status" value="1"/>
</dbReference>
<comment type="cofactor">
    <cofactor evidence="7">
        <name>Zn(2+)</name>
        <dbReference type="ChEBI" id="CHEBI:29105"/>
    </cofactor>
    <text evidence="7">Binds 2 Zn(2+) ions per subunit.</text>
</comment>
<dbReference type="Gene3D" id="2.30.40.10">
    <property type="entry name" value="Urease, subunit C, domain 1"/>
    <property type="match status" value="1"/>
</dbReference>
<feature type="binding site" evidence="7">
    <location>
        <begin position="62"/>
        <end position="64"/>
    </location>
    <ligand>
        <name>substrate</name>
    </ligand>
</feature>
<dbReference type="Proteomes" id="UP000199568">
    <property type="component" value="Unassembled WGS sequence"/>
</dbReference>
<dbReference type="InterPro" id="IPR011059">
    <property type="entry name" value="Metal-dep_hydrolase_composite"/>
</dbReference>
<dbReference type="GO" id="GO:0005737">
    <property type="term" value="C:cytoplasm"/>
    <property type="evidence" value="ECO:0007669"/>
    <property type="project" value="TreeGrafter"/>
</dbReference>
<reference evidence="10 11" key="1">
    <citation type="submission" date="2016-10" db="EMBL/GenBank/DDBJ databases">
        <authorList>
            <person name="de Groot N.N."/>
        </authorList>
    </citation>
    <scope>NUCLEOTIDE SEQUENCE [LARGE SCALE GENOMIC DNA]</scope>
    <source>
        <strain evidence="10 11">DSM 18979</strain>
    </source>
</reference>
<dbReference type="GO" id="GO:0044205">
    <property type="term" value="P:'de novo' UMP biosynthetic process"/>
    <property type="evidence" value="ECO:0007669"/>
    <property type="project" value="UniProtKB-UniRule"/>
</dbReference>
<evidence type="ECO:0000256" key="7">
    <source>
        <dbReference type="HAMAP-Rule" id="MF_00220"/>
    </source>
</evidence>
<name>A0A1I0BNT4_9FIRM</name>
<dbReference type="EMBL" id="FOHU01000004">
    <property type="protein sequence ID" value="SET08687.1"/>
    <property type="molecule type" value="Genomic_DNA"/>
</dbReference>
<accession>A0A1I0BNT4</accession>
<feature type="domain" description="Dihydroorotase catalytic" evidence="9">
    <location>
        <begin position="52"/>
        <end position="236"/>
    </location>
</feature>
<proteinExistence type="inferred from homology"/>
<dbReference type="InterPro" id="IPR050138">
    <property type="entry name" value="DHOase/Allantoinase_Hydrolase"/>
</dbReference>
<dbReference type="GO" id="GO:0004151">
    <property type="term" value="F:dihydroorotase activity"/>
    <property type="evidence" value="ECO:0007669"/>
    <property type="project" value="UniProtKB-UniRule"/>
</dbReference>
<dbReference type="GO" id="GO:0008270">
    <property type="term" value="F:zinc ion binding"/>
    <property type="evidence" value="ECO:0007669"/>
    <property type="project" value="UniProtKB-UniRule"/>
</dbReference>
<dbReference type="AlphaFoldDB" id="A0A1I0BNT4"/>
<feature type="binding site" evidence="7">
    <location>
        <position position="152"/>
    </location>
    <ligand>
        <name>Zn(2+)</name>
        <dbReference type="ChEBI" id="CHEBI:29105"/>
        <label>1</label>
    </ligand>
</feature>
<evidence type="ECO:0000256" key="1">
    <source>
        <dbReference type="ARBA" id="ARBA00002368"/>
    </source>
</evidence>
<gene>
    <name evidence="7" type="primary">pyrC</name>
    <name evidence="10" type="ORF">SAMN05660297_01356</name>
</gene>
<organism evidence="10 11">
    <name type="scientific">Natronincola peptidivorans</name>
    <dbReference type="NCBI Taxonomy" id="426128"/>
    <lineage>
        <taxon>Bacteria</taxon>
        <taxon>Bacillati</taxon>
        <taxon>Bacillota</taxon>
        <taxon>Clostridia</taxon>
        <taxon>Peptostreptococcales</taxon>
        <taxon>Natronincolaceae</taxon>
        <taxon>Natronincola</taxon>
    </lineage>
</organism>
<dbReference type="SUPFAM" id="SSF51556">
    <property type="entry name" value="Metallo-dependent hydrolases"/>
    <property type="match status" value="1"/>
</dbReference>
<feature type="binding site" evidence="7">
    <location>
        <position position="309"/>
    </location>
    <ligand>
        <name>substrate</name>
    </ligand>
</feature>
<dbReference type="InterPro" id="IPR004722">
    <property type="entry name" value="DHOase"/>
</dbReference>
<dbReference type="InterPro" id="IPR013108">
    <property type="entry name" value="Amidohydro_3"/>
</dbReference>
<dbReference type="RefSeq" id="WP_090441229.1">
    <property type="nucleotide sequence ID" value="NZ_FOHU01000004.1"/>
</dbReference>
<dbReference type="GO" id="GO:0006145">
    <property type="term" value="P:purine nucleobase catabolic process"/>
    <property type="evidence" value="ECO:0007669"/>
    <property type="project" value="TreeGrafter"/>
</dbReference>
<protein>
    <recommendedName>
        <fullName evidence="7">Dihydroorotase</fullName>
        <shortName evidence="7">DHOase</shortName>
        <ecNumber evidence="7">3.5.2.3</ecNumber>
    </recommendedName>
</protein>
<feature type="active site" evidence="7">
    <location>
        <position position="305"/>
    </location>
</feature>
<dbReference type="InterPro" id="IPR002195">
    <property type="entry name" value="Dihydroorotase_CS"/>
</dbReference>
<dbReference type="PROSITE" id="PS00483">
    <property type="entry name" value="DIHYDROOROTASE_2"/>
    <property type="match status" value="1"/>
</dbReference>
<feature type="binding site" evidence="7">
    <location>
        <position position="305"/>
    </location>
    <ligand>
        <name>Zn(2+)</name>
        <dbReference type="ChEBI" id="CHEBI:29105"/>
        <label>1</label>
    </ligand>
</feature>
<dbReference type="PANTHER" id="PTHR43668:SF2">
    <property type="entry name" value="ALLANTOINASE"/>
    <property type="match status" value="1"/>
</dbReference>
<dbReference type="EC" id="3.5.2.3" evidence="7"/>
<feature type="domain" description="Amidohydrolase 3" evidence="8">
    <location>
        <begin position="284"/>
        <end position="421"/>
    </location>
</feature>
<evidence type="ECO:0000256" key="2">
    <source>
        <dbReference type="ARBA" id="ARBA00010286"/>
    </source>
</evidence>
<dbReference type="SUPFAM" id="SSF51338">
    <property type="entry name" value="Composite domain of metallo-dependent hydrolases"/>
    <property type="match status" value="1"/>
</dbReference>
<dbReference type="STRING" id="426128.SAMN05660297_01356"/>
<keyword evidence="4 7" id="KW-0378">Hydrolase</keyword>
<dbReference type="Pfam" id="PF07969">
    <property type="entry name" value="Amidohydro_3"/>
    <property type="match status" value="1"/>
</dbReference>
<dbReference type="GO" id="GO:0004038">
    <property type="term" value="F:allantoinase activity"/>
    <property type="evidence" value="ECO:0007669"/>
    <property type="project" value="TreeGrafter"/>
</dbReference>
<comment type="catalytic activity">
    <reaction evidence="7">
        <text>(S)-dihydroorotate + H2O = N-carbamoyl-L-aspartate + H(+)</text>
        <dbReference type="Rhea" id="RHEA:24296"/>
        <dbReference type="ChEBI" id="CHEBI:15377"/>
        <dbReference type="ChEBI" id="CHEBI:15378"/>
        <dbReference type="ChEBI" id="CHEBI:30864"/>
        <dbReference type="ChEBI" id="CHEBI:32814"/>
        <dbReference type="EC" id="3.5.2.3"/>
    </reaction>
</comment>
<dbReference type="InterPro" id="IPR032466">
    <property type="entry name" value="Metal_Hydrolase"/>
</dbReference>
<feature type="binding site" evidence="7">
    <location>
        <position position="232"/>
    </location>
    <ligand>
        <name>Zn(2+)</name>
        <dbReference type="ChEBI" id="CHEBI:29105"/>
        <label>2</label>
    </ligand>
</feature>
<keyword evidence="5 7" id="KW-0862">Zinc</keyword>
<feature type="binding site" evidence="7">
    <location>
        <position position="60"/>
    </location>
    <ligand>
        <name>Zn(2+)</name>
        <dbReference type="ChEBI" id="CHEBI:29105"/>
        <label>1</label>
    </ligand>
</feature>
<evidence type="ECO:0000313" key="11">
    <source>
        <dbReference type="Proteomes" id="UP000199568"/>
    </source>
</evidence>
<feature type="binding site" evidence="7">
    <location>
        <position position="278"/>
    </location>
    <ligand>
        <name>substrate</name>
    </ligand>
</feature>